<dbReference type="PANTHER" id="PTHR44846:SF17">
    <property type="entry name" value="GNTR-FAMILY TRANSCRIPTIONAL REGULATOR"/>
    <property type="match status" value="1"/>
</dbReference>
<dbReference type="Pfam" id="PF00392">
    <property type="entry name" value="GntR"/>
    <property type="match status" value="1"/>
</dbReference>
<dbReference type="InterPro" id="IPR011663">
    <property type="entry name" value="UTRA"/>
</dbReference>
<keyword evidence="3" id="KW-0804">Transcription</keyword>
<keyword evidence="6" id="KW-1185">Reference proteome</keyword>
<dbReference type="Pfam" id="PF07702">
    <property type="entry name" value="UTRA"/>
    <property type="match status" value="1"/>
</dbReference>
<dbReference type="SUPFAM" id="SSF64288">
    <property type="entry name" value="Chorismate lyase-like"/>
    <property type="match status" value="1"/>
</dbReference>
<evidence type="ECO:0000256" key="3">
    <source>
        <dbReference type="ARBA" id="ARBA00023163"/>
    </source>
</evidence>
<dbReference type="RefSeq" id="WP_417923520.1">
    <property type="nucleotide sequence ID" value="NZ_JBHSFS010000013.1"/>
</dbReference>
<evidence type="ECO:0000313" key="6">
    <source>
        <dbReference type="Proteomes" id="UP001595990"/>
    </source>
</evidence>
<gene>
    <name evidence="5" type="ORF">ACFPEN_25605</name>
</gene>
<dbReference type="InterPro" id="IPR050679">
    <property type="entry name" value="Bact_HTH_transcr_reg"/>
</dbReference>
<accession>A0ABV9BQE0</accession>
<dbReference type="SMART" id="SM00345">
    <property type="entry name" value="HTH_GNTR"/>
    <property type="match status" value="1"/>
</dbReference>
<dbReference type="CDD" id="cd07377">
    <property type="entry name" value="WHTH_GntR"/>
    <property type="match status" value="1"/>
</dbReference>
<dbReference type="SMART" id="SM00866">
    <property type="entry name" value="UTRA"/>
    <property type="match status" value="1"/>
</dbReference>
<name>A0ABV9BQE0_9ACTN</name>
<dbReference type="Gene3D" id="3.40.1410.10">
    <property type="entry name" value="Chorismate lyase-like"/>
    <property type="match status" value="1"/>
</dbReference>
<dbReference type="InterPro" id="IPR000524">
    <property type="entry name" value="Tscrpt_reg_HTH_GntR"/>
</dbReference>
<dbReference type="InterPro" id="IPR036388">
    <property type="entry name" value="WH-like_DNA-bd_sf"/>
</dbReference>
<dbReference type="PROSITE" id="PS50949">
    <property type="entry name" value="HTH_GNTR"/>
    <property type="match status" value="1"/>
</dbReference>
<comment type="caution">
    <text evidence="5">The sequence shown here is derived from an EMBL/GenBank/DDBJ whole genome shotgun (WGS) entry which is preliminary data.</text>
</comment>
<evidence type="ECO:0000259" key="4">
    <source>
        <dbReference type="PROSITE" id="PS50949"/>
    </source>
</evidence>
<dbReference type="PANTHER" id="PTHR44846">
    <property type="entry name" value="MANNOSYL-D-GLYCERATE TRANSPORT/METABOLISM SYSTEM REPRESSOR MNGR-RELATED"/>
    <property type="match status" value="1"/>
</dbReference>
<evidence type="ECO:0000256" key="1">
    <source>
        <dbReference type="ARBA" id="ARBA00023015"/>
    </source>
</evidence>
<organism evidence="5 6">
    <name type="scientific">Streptomyces ehimensis</name>
    <dbReference type="NCBI Taxonomy" id="68195"/>
    <lineage>
        <taxon>Bacteria</taxon>
        <taxon>Bacillati</taxon>
        <taxon>Actinomycetota</taxon>
        <taxon>Actinomycetes</taxon>
        <taxon>Kitasatosporales</taxon>
        <taxon>Streptomycetaceae</taxon>
        <taxon>Streptomyces</taxon>
    </lineage>
</organism>
<evidence type="ECO:0000313" key="5">
    <source>
        <dbReference type="EMBL" id="MFC4516304.1"/>
    </source>
</evidence>
<dbReference type="SUPFAM" id="SSF46785">
    <property type="entry name" value="Winged helix' DNA-binding domain"/>
    <property type="match status" value="1"/>
</dbReference>
<dbReference type="InterPro" id="IPR036390">
    <property type="entry name" value="WH_DNA-bd_sf"/>
</dbReference>
<keyword evidence="1" id="KW-0805">Transcription regulation</keyword>
<evidence type="ECO:0000256" key="2">
    <source>
        <dbReference type="ARBA" id="ARBA00023125"/>
    </source>
</evidence>
<dbReference type="Proteomes" id="UP001595990">
    <property type="component" value="Unassembled WGS sequence"/>
</dbReference>
<proteinExistence type="predicted"/>
<dbReference type="EMBL" id="JBHSFS010000013">
    <property type="protein sequence ID" value="MFC4516304.1"/>
    <property type="molecule type" value="Genomic_DNA"/>
</dbReference>
<feature type="domain" description="HTH gntR-type" evidence="4">
    <location>
        <begin position="1"/>
        <end position="65"/>
    </location>
</feature>
<dbReference type="InterPro" id="IPR028978">
    <property type="entry name" value="Chorismate_lyase_/UTRA_dom_sf"/>
</dbReference>
<dbReference type="PRINTS" id="PR00035">
    <property type="entry name" value="HTHGNTR"/>
</dbReference>
<keyword evidence="2" id="KW-0238">DNA-binding</keyword>
<reference evidence="6" key="1">
    <citation type="journal article" date="2019" name="Int. J. Syst. Evol. Microbiol.">
        <title>The Global Catalogue of Microorganisms (GCM) 10K type strain sequencing project: providing services to taxonomists for standard genome sequencing and annotation.</title>
        <authorList>
            <consortium name="The Broad Institute Genomics Platform"/>
            <consortium name="The Broad Institute Genome Sequencing Center for Infectious Disease"/>
            <person name="Wu L."/>
            <person name="Ma J."/>
        </authorList>
    </citation>
    <scope>NUCLEOTIDE SEQUENCE [LARGE SCALE GENOMIC DNA]</scope>
    <source>
        <strain evidence="6">CECT 8064</strain>
    </source>
</reference>
<dbReference type="Gene3D" id="1.10.10.10">
    <property type="entry name" value="Winged helix-like DNA-binding domain superfamily/Winged helix DNA-binding domain"/>
    <property type="match status" value="1"/>
</dbReference>
<protein>
    <submittedName>
        <fullName evidence="5">GntR family transcriptional regulator</fullName>
    </submittedName>
</protein>
<sequence length="239" mass="26090">MQVLTHLREQIVSGTLSEGDTVPSERQLAADWGISRATAAKVLSELRHEKLVIPKQGSGTVVAARASLHHSPAERFKSAQATGRIYPRGHYAKILSASIAPAPERVALALGIAENQDAIRRQRVSYNEDDAPVSSSVSWFLAELAEPVPELLITERITGGTPAVIEARAGWSWQDGQDLVGARIATDEEADLLGITERPTALLVGYNSLFDAEGKVIEYGEYITHGDRFTCYTFQRPRD</sequence>